<evidence type="ECO:0000313" key="6">
    <source>
        <dbReference type="Proteomes" id="UP000537718"/>
    </source>
</evidence>
<dbReference type="SUPFAM" id="SSF53613">
    <property type="entry name" value="Ribokinase-like"/>
    <property type="match status" value="1"/>
</dbReference>
<dbReference type="RefSeq" id="WP_183869923.1">
    <property type="nucleotide sequence ID" value="NZ_JACHCF010000015.1"/>
</dbReference>
<evidence type="ECO:0000256" key="1">
    <source>
        <dbReference type="ARBA" id="ARBA00010688"/>
    </source>
</evidence>
<dbReference type="InterPro" id="IPR029056">
    <property type="entry name" value="Ribokinase-like"/>
</dbReference>
<dbReference type="Proteomes" id="UP000537718">
    <property type="component" value="Unassembled WGS sequence"/>
</dbReference>
<accession>A0A7W8YXX6</accession>
<proteinExistence type="inferred from homology"/>
<sequence>MLKKVLCFGELLLRICPDPKGNWLNSNHVPAYIGGAELNVATALALWNIPSAYLTALPENEMSRQIKTYLEEKRIDTTRFCYEGDRTGLYYLAMGTDMKNAEVIYDRQHSSFAGLRKNTINWEQVFEGIGWFHFSAICPAINEEVAEVCKEALLMAEKLGISISLDLNYREKLWKYGKPPVAIMKNLAVHCRLIMGNIWAAELMLGIPKAGNFMLKHKEFCLQQAEKTSKAIQHYFPACEAVANTFRFDRGEGIQYYTTLYTDNNLHSSREYNAKKVINKVGSGDCYMAGLIYGFHQNHSAQEIVEFATAAAYYKLFTPGDSTAMNADQITSRLNQLL</sequence>
<comment type="caution">
    <text evidence="5">The sequence shown here is derived from an EMBL/GenBank/DDBJ whole genome shotgun (WGS) entry which is preliminary data.</text>
</comment>
<dbReference type="PANTHER" id="PTHR43320:SF2">
    <property type="entry name" value="2-DEHYDRO-3-DEOXYGLUCONOKINASE_2-DEHYDRO-3-DEOXYGALACTONOKINASE"/>
    <property type="match status" value="1"/>
</dbReference>
<keyword evidence="3 5" id="KW-0418">Kinase</keyword>
<dbReference type="GO" id="GO:0008673">
    <property type="term" value="F:2-dehydro-3-deoxygluconokinase activity"/>
    <property type="evidence" value="ECO:0007669"/>
    <property type="project" value="UniProtKB-EC"/>
</dbReference>
<evidence type="ECO:0000259" key="4">
    <source>
        <dbReference type="Pfam" id="PF00294"/>
    </source>
</evidence>
<gene>
    <name evidence="5" type="ORF">HDE69_004941</name>
</gene>
<organism evidence="5 6">
    <name type="scientific">Pedobacter cryoconitis</name>
    <dbReference type="NCBI Taxonomy" id="188932"/>
    <lineage>
        <taxon>Bacteria</taxon>
        <taxon>Pseudomonadati</taxon>
        <taxon>Bacteroidota</taxon>
        <taxon>Sphingobacteriia</taxon>
        <taxon>Sphingobacteriales</taxon>
        <taxon>Sphingobacteriaceae</taxon>
        <taxon>Pedobacter</taxon>
    </lineage>
</organism>
<dbReference type="InterPro" id="IPR011611">
    <property type="entry name" value="PfkB_dom"/>
</dbReference>
<dbReference type="CDD" id="cd01166">
    <property type="entry name" value="KdgK"/>
    <property type="match status" value="1"/>
</dbReference>
<dbReference type="Gene3D" id="3.40.1190.20">
    <property type="match status" value="1"/>
</dbReference>
<feature type="domain" description="Carbohydrate kinase PfkB" evidence="4">
    <location>
        <begin position="3"/>
        <end position="323"/>
    </location>
</feature>
<dbReference type="PANTHER" id="PTHR43320">
    <property type="entry name" value="SUGAR KINASE"/>
    <property type="match status" value="1"/>
</dbReference>
<reference evidence="5 6" key="1">
    <citation type="submission" date="2020-08" db="EMBL/GenBank/DDBJ databases">
        <title>Genomic Encyclopedia of Type Strains, Phase IV (KMG-V): Genome sequencing to study the core and pangenomes of soil and plant-associated prokaryotes.</title>
        <authorList>
            <person name="Whitman W."/>
        </authorList>
    </citation>
    <scope>NUCLEOTIDE SEQUENCE [LARGE SCALE GENOMIC DNA]</scope>
    <source>
        <strain evidence="5 6">MP7CTX6</strain>
    </source>
</reference>
<dbReference type="Pfam" id="PF00294">
    <property type="entry name" value="PfkB"/>
    <property type="match status" value="1"/>
</dbReference>
<evidence type="ECO:0000313" key="5">
    <source>
        <dbReference type="EMBL" id="MBB5623853.1"/>
    </source>
</evidence>
<protein>
    <submittedName>
        <fullName evidence="5">2-dehydro-3-deoxygluconokinase</fullName>
        <ecNumber evidence="5">2.7.1.45</ecNumber>
    </submittedName>
</protein>
<dbReference type="EMBL" id="JACHCF010000015">
    <property type="protein sequence ID" value="MBB5623853.1"/>
    <property type="molecule type" value="Genomic_DNA"/>
</dbReference>
<dbReference type="EC" id="2.7.1.45" evidence="5"/>
<dbReference type="AlphaFoldDB" id="A0A7W8YXX6"/>
<name>A0A7W8YXX6_9SPHI</name>
<evidence type="ECO:0000256" key="3">
    <source>
        <dbReference type="ARBA" id="ARBA00022777"/>
    </source>
</evidence>
<keyword evidence="2 5" id="KW-0808">Transferase</keyword>
<evidence type="ECO:0000256" key="2">
    <source>
        <dbReference type="ARBA" id="ARBA00022679"/>
    </source>
</evidence>
<comment type="similarity">
    <text evidence="1">Belongs to the carbohydrate kinase PfkB family.</text>
</comment>
<dbReference type="InterPro" id="IPR052700">
    <property type="entry name" value="Carb_kinase_PfkB-like"/>
</dbReference>